<dbReference type="PROSITE" id="PS51340">
    <property type="entry name" value="MOSC"/>
    <property type="match status" value="1"/>
</dbReference>
<dbReference type="AlphaFoldDB" id="A0A2H0RE28"/>
<dbReference type="GO" id="GO:0030151">
    <property type="term" value="F:molybdenum ion binding"/>
    <property type="evidence" value="ECO:0007669"/>
    <property type="project" value="InterPro"/>
</dbReference>
<evidence type="ECO:0000313" key="2">
    <source>
        <dbReference type="EMBL" id="PIR44743.1"/>
    </source>
</evidence>
<evidence type="ECO:0000259" key="1">
    <source>
        <dbReference type="PROSITE" id="PS51340"/>
    </source>
</evidence>
<reference evidence="2 3" key="1">
    <citation type="submission" date="2017-09" db="EMBL/GenBank/DDBJ databases">
        <title>Depth-based differentiation of microbial function through sediment-hosted aquifers and enrichment of novel symbionts in the deep terrestrial subsurface.</title>
        <authorList>
            <person name="Probst A.J."/>
            <person name="Ladd B."/>
            <person name="Jarett J.K."/>
            <person name="Geller-Mcgrath D.E."/>
            <person name="Sieber C.M."/>
            <person name="Emerson J.B."/>
            <person name="Anantharaman K."/>
            <person name="Thomas B.C."/>
            <person name="Malmstrom R."/>
            <person name="Stieglmeier M."/>
            <person name="Klingl A."/>
            <person name="Woyke T."/>
            <person name="Ryan C.M."/>
            <person name="Banfield J.F."/>
        </authorList>
    </citation>
    <scope>NUCLEOTIDE SEQUENCE [LARGE SCALE GENOMIC DNA]</scope>
    <source>
        <strain evidence="2">CG10_big_fil_rev_8_21_14_0_10_51_16</strain>
    </source>
</reference>
<dbReference type="Pfam" id="PF03473">
    <property type="entry name" value="MOSC"/>
    <property type="match status" value="1"/>
</dbReference>
<feature type="domain" description="MOSC" evidence="1">
    <location>
        <begin position="1"/>
        <end position="152"/>
    </location>
</feature>
<organism evidence="2 3">
    <name type="scientific">Candidatus Vogelbacteria bacterium CG10_big_fil_rev_8_21_14_0_10_51_16</name>
    <dbReference type="NCBI Taxonomy" id="1975045"/>
    <lineage>
        <taxon>Bacteria</taxon>
        <taxon>Candidatus Vogeliibacteriota</taxon>
    </lineage>
</organism>
<dbReference type="InterPro" id="IPR011037">
    <property type="entry name" value="Pyrv_Knase-like_insert_dom_sf"/>
</dbReference>
<dbReference type="Gene3D" id="2.40.33.20">
    <property type="entry name" value="PK beta-barrel domain-like"/>
    <property type="match status" value="1"/>
</dbReference>
<dbReference type="GO" id="GO:0003824">
    <property type="term" value="F:catalytic activity"/>
    <property type="evidence" value="ECO:0007669"/>
    <property type="project" value="InterPro"/>
</dbReference>
<dbReference type="GO" id="GO:0030170">
    <property type="term" value="F:pyridoxal phosphate binding"/>
    <property type="evidence" value="ECO:0007669"/>
    <property type="project" value="InterPro"/>
</dbReference>
<dbReference type="SUPFAM" id="SSF50800">
    <property type="entry name" value="PK beta-barrel domain-like"/>
    <property type="match status" value="1"/>
</dbReference>
<name>A0A2H0RE28_9BACT</name>
<dbReference type="EMBL" id="PCYI01000019">
    <property type="protein sequence ID" value="PIR44743.1"/>
    <property type="molecule type" value="Genomic_DNA"/>
</dbReference>
<dbReference type="Proteomes" id="UP000228767">
    <property type="component" value="Unassembled WGS sequence"/>
</dbReference>
<protein>
    <recommendedName>
        <fullName evidence="1">MOSC domain-containing protein</fullName>
    </recommendedName>
</protein>
<proteinExistence type="predicted"/>
<sequence>MKIISLAYQTVPGDELVEAKSFFVTPQQGILGDCRGAKPEEQITILSQRHWDEALSEVGCPETPWTARKARILVDDLELSNFFIGRRLKIGTSAVLELVEETTPCKKMERVCAGLLRALARDWRGGGRFKVLVRGVFNIEDEAFWLPPKHAQ</sequence>
<accession>A0A2H0RE28</accession>
<gene>
    <name evidence="2" type="ORF">COV10_02565</name>
</gene>
<dbReference type="InterPro" id="IPR005302">
    <property type="entry name" value="MoCF_Sase_C"/>
</dbReference>
<evidence type="ECO:0000313" key="3">
    <source>
        <dbReference type="Proteomes" id="UP000228767"/>
    </source>
</evidence>
<comment type="caution">
    <text evidence="2">The sequence shown here is derived from an EMBL/GenBank/DDBJ whole genome shotgun (WGS) entry which is preliminary data.</text>
</comment>